<comment type="subunit">
    <text evidence="2 10">Heterotrimer of A, B and C subunits.</text>
</comment>
<comment type="similarity">
    <text evidence="1 10">Belongs to the amidase family. GatA subfamily.</text>
</comment>
<dbReference type="PANTHER" id="PTHR11895">
    <property type="entry name" value="TRANSAMIDASE"/>
    <property type="match status" value="1"/>
</dbReference>
<keyword evidence="5 10" id="KW-0436">Ligase</keyword>
<organism evidence="12 13">
    <name type="scientific">Novosphingobium barchaimii LL02</name>
    <dbReference type="NCBI Taxonomy" id="1114963"/>
    <lineage>
        <taxon>Bacteria</taxon>
        <taxon>Pseudomonadati</taxon>
        <taxon>Pseudomonadota</taxon>
        <taxon>Alphaproteobacteria</taxon>
        <taxon>Sphingomonadales</taxon>
        <taxon>Sphingomonadaceae</taxon>
        <taxon>Novosphingobium</taxon>
    </lineage>
</organism>
<dbReference type="NCBIfam" id="TIGR00132">
    <property type="entry name" value="gatA"/>
    <property type="match status" value="1"/>
</dbReference>
<accession>A0A0J7Y8T9</accession>
<sequence>MTNITDLGVAAIRDGVAAGQFSAVEVAEAFNANVAAAQSALNAFIVATPEKAIEAAKAVDAARSAGQALGPMAGVPIGMKDLFATEGVQTTAASRMLECFVPHYESTVSRKLWEAGAGMLGKLNLDQFAMGSSNESSYFGNVISPWQRRGSNAQLTPGGSSGGSSAAIAARLAPAATGTDTGGSIRQPAAYTGTVGIKPTYGRCSRWGVVAYASSLDQAGSMARDVTDCSIMLEAMAGFDPKDSTSLDLAVPAWTASLSGDLKGKKVGIPREYRVDGMPAEVDAIWEQGIAWAKDAGAEVVEVSLPHTKYALAAYYIIAPAEASSNLARYDGVRYGLRDLPDGAGLQDMYAATRAAGFGDEVKRRILIGTYVLSAGFYDAYYTQAQKVRTLISQDFAKAFEQVDVLLTPTAPSAAFALGENVDDPLSMYLNDVFTVPASLAGLPAMSVPAGLDAQGLPLGLQIIGRPLDEQGVLNAGLAIEARAGFTAKPEKWW</sequence>
<reference evidence="12 13" key="1">
    <citation type="journal article" date="2015" name="G3 (Bethesda)">
        <title>Insights into Ongoing Evolution of the Hexachlorocyclohexane Catabolic Pathway from Comparative Genomics of Ten Sphingomonadaceae Strains.</title>
        <authorList>
            <person name="Pearce S.L."/>
            <person name="Oakeshott J.G."/>
            <person name="Pandey G."/>
        </authorList>
    </citation>
    <scope>NUCLEOTIDE SEQUENCE [LARGE SCALE GENOMIC DNA]</scope>
    <source>
        <strain evidence="12 13">LL02</strain>
    </source>
</reference>
<dbReference type="PATRIC" id="fig|1114963.3.peg.163"/>
<comment type="catalytic activity">
    <reaction evidence="9 10">
        <text>L-glutamyl-tRNA(Gln) + L-glutamine + ATP + H2O = L-glutaminyl-tRNA(Gln) + L-glutamate + ADP + phosphate + H(+)</text>
        <dbReference type="Rhea" id="RHEA:17521"/>
        <dbReference type="Rhea" id="RHEA-COMP:9681"/>
        <dbReference type="Rhea" id="RHEA-COMP:9684"/>
        <dbReference type="ChEBI" id="CHEBI:15377"/>
        <dbReference type="ChEBI" id="CHEBI:15378"/>
        <dbReference type="ChEBI" id="CHEBI:29985"/>
        <dbReference type="ChEBI" id="CHEBI:30616"/>
        <dbReference type="ChEBI" id="CHEBI:43474"/>
        <dbReference type="ChEBI" id="CHEBI:58359"/>
        <dbReference type="ChEBI" id="CHEBI:78520"/>
        <dbReference type="ChEBI" id="CHEBI:78521"/>
        <dbReference type="ChEBI" id="CHEBI:456216"/>
        <dbReference type="EC" id="6.3.5.7"/>
    </reaction>
</comment>
<dbReference type="HAMAP" id="MF_00120">
    <property type="entry name" value="GatA"/>
    <property type="match status" value="1"/>
</dbReference>
<dbReference type="AlphaFoldDB" id="A0A0J7Y8T9"/>
<dbReference type="OrthoDB" id="9811471at2"/>
<dbReference type="PROSITE" id="PS00571">
    <property type="entry name" value="AMIDASES"/>
    <property type="match status" value="1"/>
</dbReference>
<evidence type="ECO:0000256" key="1">
    <source>
        <dbReference type="ARBA" id="ARBA00008069"/>
    </source>
</evidence>
<comment type="caution">
    <text evidence="12">The sequence shown here is derived from an EMBL/GenBank/DDBJ whole genome shotgun (WGS) entry which is preliminary data.</text>
</comment>
<evidence type="ECO:0000256" key="5">
    <source>
        <dbReference type="ARBA" id="ARBA00022598"/>
    </source>
</evidence>
<evidence type="ECO:0000259" key="11">
    <source>
        <dbReference type="Pfam" id="PF01425"/>
    </source>
</evidence>
<feature type="active site" description="Charge relay system" evidence="10">
    <location>
        <position position="160"/>
    </location>
</feature>
<feature type="active site" description="Charge relay system" evidence="10">
    <location>
        <position position="80"/>
    </location>
</feature>
<evidence type="ECO:0000313" key="13">
    <source>
        <dbReference type="Proteomes" id="UP000052268"/>
    </source>
</evidence>
<evidence type="ECO:0000313" key="12">
    <source>
        <dbReference type="EMBL" id="KMS60261.1"/>
    </source>
</evidence>
<dbReference type="RefSeq" id="WP_059149686.1">
    <property type="nucleotide sequence ID" value="NZ_KQ130452.1"/>
</dbReference>
<evidence type="ECO:0000256" key="4">
    <source>
        <dbReference type="ARBA" id="ARBA00014428"/>
    </source>
</evidence>
<dbReference type="EMBL" id="JACU01000001">
    <property type="protein sequence ID" value="KMS60261.1"/>
    <property type="molecule type" value="Genomic_DNA"/>
</dbReference>
<keyword evidence="7 10" id="KW-0067">ATP-binding</keyword>
<dbReference type="Gene3D" id="3.90.1300.10">
    <property type="entry name" value="Amidase signature (AS) domain"/>
    <property type="match status" value="1"/>
</dbReference>
<dbReference type="GO" id="GO:0050567">
    <property type="term" value="F:glutaminyl-tRNA synthase (glutamine-hydrolyzing) activity"/>
    <property type="evidence" value="ECO:0007669"/>
    <property type="project" value="UniProtKB-UniRule"/>
</dbReference>
<evidence type="ECO:0000256" key="2">
    <source>
        <dbReference type="ARBA" id="ARBA00011123"/>
    </source>
</evidence>
<keyword evidence="6 10" id="KW-0547">Nucleotide-binding</keyword>
<evidence type="ECO:0000256" key="6">
    <source>
        <dbReference type="ARBA" id="ARBA00022741"/>
    </source>
</evidence>
<dbReference type="GO" id="GO:0005524">
    <property type="term" value="F:ATP binding"/>
    <property type="evidence" value="ECO:0007669"/>
    <property type="project" value="UniProtKB-KW"/>
</dbReference>
<protein>
    <recommendedName>
        <fullName evidence="4 10">Glutamyl-tRNA(Gln) amidotransferase subunit A</fullName>
        <shortName evidence="10">Glu-ADT subunit A</shortName>
        <ecNumber evidence="3 10">6.3.5.7</ecNumber>
    </recommendedName>
</protein>
<proteinExistence type="inferred from homology"/>
<dbReference type="InterPro" id="IPR020556">
    <property type="entry name" value="Amidase_CS"/>
</dbReference>
<dbReference type="InterPro" id="IPR000120">
    <property type="entry name" value="Amidase"/>
</dbReference>
<comment type="function">
    <text evidence="10">Allows the formation of correctly charged Gln-tRNA(Gln) through the transamidation of misacylated Glu-tRNA(Gln) in organisms which lack glutaminyl-tRNA synthetase. The reaction takes place in the presence of glutamine and ATP through an activated gamma-phospho-Glu-tRNA(Gln).</text>
</comment>
<dbReference type="Pfam" id="PF01425">
    <property type="entry name" value="Amidase"/>
    <property type="match status" value="1"/>
</dbReference>
<dbReference type="InterPro" id="IPR004412">
    <property type="entry name" value="GatA"/>
</dbReference>
<keyword evidence="13" id="KW-1185">Reference proteome</keyword>
<dbReference type="GO" id="GO:0006412">
    <property type="term" value="P:translation"/>
    <property type="evidence" value="ECO:0007669"/>
    <property type="project" value="UniProtKB-UniRule"/>
</dbReference>
<evidence type="ECO:0000256" key="3">
    <source>
        <dbReference type="ARBA" id="ARBA00012739"/>
    </source>
</evidence>
<name>A0A0J7Y8T9_9SPHN</name>
<evidence type="ECO:0000256" key="7">
    <source>
        <dbReference type="ARBA" id="ARBA00022840"/>
    </source>
</evidence>
<dbReference type="InterPro" id="IPR036928">
    <property type="entry name" value="AS_sf"/>
</dbReference>
<dbReference type="SUPFAM" id="SSF75304">
    <property type="entry name" value="Amidase signature (AS) enzymes"/>
    <property type="match status" value="1"/>
</dbReference>
<dbReference type="Proteomes" id="UP000052268">
    <property type="component" value="Unassembled WGS sequence"/>
</dbReference>
<evidence type="ECO:0000256" key="10">
    <source>
        <dbReference type="HAMAP-Rule" id="MF_00120"/>
    </source>
</evidence>
<dbReference type="PANTHER" id="PTHR11895:SF151">
    <property type="entry name" value="GLUTAMYL-TRNA(GLN) AMIDOTRANSFERASE SUBUNIT A"/>
    <property type="match status" value="1"/>
</dbReference>
<dbReference type="GO" id="GO:0030956">
    <property type="term" value="C:glutamyl-tRNA(Gln) amidotransferase complex"/>
    <property type="evidence" value="ECO:0007669"/>
    <property type="project" value="InterPro"/>
</dbReference>
<feature type="domain" description="Amidase" evidence="11">
    <location>
        <begin position="25"/>
        <end position="474"/>
    </location>
</feature>
<evidence type="ECO:0000256" key="8">
    <source>
        <dbReference type="ARBA" id="ARBA00022917"/>
    </source>
</evidence>
<keyword evidence="8 10" id="KW-0648">Protein biosynthesis</keyword>
<gene>
    <name evidence="10" type="primary">gatA</name>
    <name evidence="12" type="ORF">V474_00830</name>
</gene>
<dbReference type="EC" id="6.3.5.7" evidence="3 10"/>
<feature type="active site" description="Acyl-ester intermediate" evidence="10">
    <location>
        <position position="184"/>
    </location>
</feature>
<dbReference type="InterPro" id="IPR023631">
    <property type="entry name" value="Amidase_dom"/>
</dbReference>
<evidence type="ECO:0000256" key="9">
    <source>
        <dbReference type="ARBA" id="ARBA00047407"/>
    </source>
</evidence>
<keyword evidence="12" id="KW-0808">Transferase</keyword>
<dbReference type="GO" id="GO:0016740">
    <property type="term" value="F:transferase activity"/>
    <property type="evidence" value="ECO:0007669"/>
    <property type="project" value="UniProtKB-KW"/>
</dbReference>